<dbReference type="EMBL" id="PJEX01000080">
    <property type="protein sequence ID" value="TKW55997.1"/>
    <property type="molecule type" value="Genomic_DNA"/>
</dbReference>
<dbReference type="PANTHER" id="PTHR38795:SF1">
    <property type="entry name" value="DUF6604 DOMAIN-CONTAINING PROTEIN"/>
    <property type="match status" value="1"/>
</dbReference>
<name>A0A4U6XKP9_9PEZI</name>
<dbReference type="STRING" id="1306861.A0A4U6XKP9"/>
<proteinExistence type="predicted"/>
<dbReference type="PANTHER" id="PTHR38795">
    <property type="entry name" value="DUF6604 DOMAIN-CONTAINING PROTEIN"/>
    <property type="match status" value="1"/>
</dbReference>
<feature type="region of interest" description="Disordered" evidence="1">
    <location>
        <begin position="164"/>
        <end position="221"/>
    </location>
</feature>
<accession>A0A4U6XKP9</accession>
<dbReference type="InterPro" id="IPR046539">
    <property type="entry name" value="DUF6604"/>
</dbReference>
<dbReference type="Pfam" id="PF20253">
    <property type="entry name" value="DUF6604"/>
    <property type="match status" value="1"/>
</dbReference>
<evidence type="ECO:0000256" key="1">
    <source>
        <dbReference type="SAM" id="MobiDB-lite"/>
    </source>
</evidence>
<feature type="domain" description="DUF6604" evidence="2">
    <location>
        <begin position="10"/>
        <end position="297"/>
    </location>
</feature>
<evidence type="ECO:0000313" key="4">
    <source>
        <dbReference type="Proteomes" id="UP000310108"/>
    </source>
</evidence>
<dbReference type="Proteomes" id="UP000310108">
    <property type="component" value="Unassembled WGS sequence"/>
</dbReference>
<dbReference type="AlphaFoldDB" id="A0A4U6XKP9"/>
<reference evidence="3 4" key="1">
    <citation type="journal article" date="2019" name="PLoS ONE">
        <title>Comparative genome analysis indicates high evolutionary potential of pathogenicity genes in Colletotrichum tanaceti.</title>
        <authorList>
            <person name="Lelwala R.V."/>
            <person name="Korhonen P.K."/>
            <person name="Young N.D."/>
            <person name="Scott J.B."/>
            <person name="Ades P.A."/>
            <person name="Gasser R.B."/>
            <person name="Taylor P.W.J."/>
        </authorList>
    </citation>
    <scope>NUCLEOTIDE SEQUENCE [LARGE SCALE GENOMIC DNA]</scope>
    <source>
        <strain evidence="3">BRIP57314</strain>
    </source>
</reference>
<keyword evidence="4" id="KW-1185">Reference proteome</keyword>
<sequence length="984" mass="110667">MATHNSYIAYKRNTRHLLYWMVHASNSVVKALPADPDDESDSSTPVALNTSGQTTVAGLVAMAELIGKHIKPIPPAIFKLLRSVIVARSAHHAEFQQFAAAKPDADMEKSNASHKFFIDALARAFKALGGDAWVSSQKAATDLDASEIEQVIFSNKFSALKLGADDGDQSSGESSDDEPGPSAAPQRRASRKPGKGKKGKKGKKPKTKKKQKPSTTARTADLDEVPLESYRIIEDEDGIVTDYLMAVYSIAKEWSDLRNYLQGVWHDVAYKGLNSAVAGTLSNLAIGMVKKTESDIFVDFPGHDSYETLMQTITRGDAERAQSMFTVALLVRAPDASSAQKVEETNIDIKEHVLVNAYRDLVDFVTDFQKNRSGKPTKAMLAEIANWDPDLDLRRATREQRLKWRRSYTINWLYDLVNVFSSVVIQRIRQKGERHVLENVDWSSRGPWCVHRLVFGINDFAAVVTTLAMQRPGTDVRARIMPHHVFQLQLIVDAFTVSRGWKFNVLRGHVLEAPTRGFRPRRDVDLFLDRDNKRNTGYLRSVDILKQLLKRDGVLHGDPARHERFYEVFKELQLDFIDWLGESKYMHGLNTIPPSRFSNSNANGLWEYSPFLCGVGLLEGLELTYRAAMFLWEGIPHPSTLVHLHNMLVEKGYITAPVGLYASLQDIFAEGFFVGGKAPTSDFDKALADRMMNAKRLPPASRQLAPEAQTDLHAILDVRVNRNFRKKSNLLLYREAGWNLDRIPDSELEPLSVLGCVRVSQTKQVVDPATGRKRLADTELVRRLRSLGQSDDELVAMADLLLKAKRSQDDELAAARSSFAADDEVDGYKFFSDAELAKAGKGDNRRTKLTGRELLEFVRVDIHNDVCGDSPISSLNYLSVTMAFLAQFMRFEEELGRVRNPLYVRAYETDQWARAKRMALVTLAMKDQEEECLRVMAEQFQRPRAGFMNFIYWDDLVSASERLEEVAASRRPEDPADNAACSVM</sequence>
<protein>
    <recommendedName>
        <fullName evidence="2">DUF6604 domain-containing protein</fullName>
    </recommendedName>
</protein>
<evidence type="ECO:0000313" key="3">
    <source>
        <dbReference type="EMBL" id="TKW55997.1"/>
    </source>
</evidence>
<comment type="caution">
    <text evidence="3">The sequence shown here is derived from an EMBL/GenBank/DDBJ whole genome shotgun (WGS) entry which is preliminary data.</text>
</comment>
<dbReference type="InterPro" id="IPR016864">
    <property type="entry name" value="UCP028035"/>
</dbReference>
<gene>
    <name evidence="3" type="ORF">CTA1_11360</name>
</gene>
<dbReference type="PIRSF" id="PIRSF028035">
    <property type="entry name" value="UCP028035"/>
    <property type="match status" value="1"/>
</dbReference>
<organism evidence="3 4">
    <name type="scientific">Colletotrichum tanaceti</name>
    <dbReference type="NCBI Taxonomy" id="1306861"/>
    <lineage>
        <taxon>Eukaryota</taxon>
        <taxon>Fungi</taxon>
        <taxon>Dikarya</taxon>
        <taxon>Ascomycota</taxon>
        <taxon>Pezizomycotina</taxon>
        <taxon>Sordariomycetes</taxon>
        <taxon>Hypocreomycetidae</taxon>
        <taxon>Glomerellales</taxon>
        <taxon>Glomerellaceae</taxon>
        <taxon>Colletotrichum</taxon>
        <taxon>Colletotrichum destructivum species complex</taxon>
    </lineage>
</organism>
<evidence type="ECO:0000259" key="2">
    <source>
        <dbReference type="Pfam" id="PF20253"/>
    </source>
</evidence>
<feature type="compositionally biased region" description="Basic residues" evidence="1">
    <location>
        <begin position="188"/>
        <end position="212"/>
    </location>
</feature>